<dbReference type="GO" id="GO:0005524">
    <property type="term" value="F:ATP binding"/>
    <property type="evidence" value="ECO:0007669"/>
    <property type="project" value="UniProtKB-KW"/>
</dbReference>
<comment type="caution">
    <text evidence="15">The sequence shown here is derived from an EMBL/GenBank/DDBJ whole genome shotgun (WGS) entry which is preliminary data.</text>
</comment>
<dbReference type="Proteomes" id="UP001152836">
    <property type="component" value="Unassembled WGS sequence"/>
</dbReference>
<keyword evidence="9" id="KW-0325">Glycoprotein</keyword>
<evidence type="ECO:0000256" key="12">
    <source>
        <dbReference type="SAM" id="MobiDB-lite"/>
    </source>
</evidence>
<dbReference type="InterPro" id="IPR010448">
    <property type="entry name" value="Torsin"/>
</dbReference>
<evidence type="ECO:0000313" key="15">
    <source>
        <dbReference type="EMBL" id="CAH6789332.1"/>
    </source>
</evidence>
<keyword evidence="8" id="KW-0067">ATP-binding</keyword>
<dbReference type="AlphaFoldDB" id="A0AAU9Z9V6"/>
<dbReference type="PANTHER" id="PTHR10760:SF3">
    <property type="entry name" value="TORSIN-3A"/>
    <property type="match status" value="1"/>
</dbReference>
<dbReference type="FunFam" id="3.40.50.300:FF:001211">
    <property type="entry name" value="Torsin family 3 member A"/>
    <property type="match status" value="1"/>
</dbReference>
<dbReference type="Pfam" id="PF21376">
    <property type="entry name" value="TOR1A_C"/>
    <property type="match status" value="1"/>
</dbReference>
<gene>
    <name evidence="15" type="primary">Tor3a</name>
    <name evidence="15" type="ORF">PHOROB_LOCUS6862</name>
</gene>
<dbReference type="PANTHER" id="PTHR10760">
    <property type="entry name" value="TORSIN"/>
    <property type="match status" value="1"/>
</dbReference>
<evidence type="ECO:0000256" key="13">
    <source>
        <dbReference type="SAM" id="SignalP"/>
    </source>
</evidence>
<keyword evidence="5 13" id="KW-0732">Signal</keyword>
<evidence type="ECO:0000256" key="1">
    <source>
        <dbReference type="ARBA" id="ARBA00004319"/>
    </source>
</evidence>
<reference evidence="15" key="1">
    <citation type="submission" date="2022-06" db="EMBL/GenBank/DDBJ databases">
        <authorList>
            <person name="Andreotti S."/>
            <person name="Wyler E."/>
        </authorList>
    </citation>
    <scope>NUCLEOTIDE SEQUENCE</scope>
</reference>
<keyword evidence="6" id="KW-0547">Nucleotide-binding</keyword>
<organism evidence="15 16">
    <name type="scientific">Phodopus roborovskii</name>
    <name type="common">Roborovski's desert hamster</name>
    <name type="synonym">Cricetulus roborovskii</name>
    <dbReference type="NCBI Taxonomy" id="109678"/>
    <lineage>
        <taxon>Eukaryota</taxon>
        <taxon>Metazoa</taxon>
        <taxon>Chordata</taxon>
        <taxon>Craniata</taxon>
        <taxon>Vertebrata</taxon>
        <taxon>Euteleostomi</taxon>
        <taxon>Mammalia</taxon>
        <taxon>Eutheria</taxon>
        <taxon>Euarchontoglires</taxon>
        <taxon>Glires</taxon>
        <taxon>Rodentia</taxon>
        <taxon>Myomorpha</taxon>
        <taxon>Muroidea</taxon>
        <taxon>Cricetidae</taxon>
        <taxon>Cricetinae</taxon>
        <taxon>Phodopus</taxon>
    </lineage>
</organism>
<keyword evidence="4" id="KW-0963">Cytoplasm</keyword>
<dbReference type="Gene3D" id="3.40.50.300">
    <property type="entry name" value="P-loop containing nucleotide triphosphate hydrolases"/>
    <property type="match status" value="1"/>
</dbReference>
<evidence type="ECO:0000313" key="16">
    <source>
        <dbReference type="Proteomes" id="UP001152836"/>
    </source>
</evidence>
<evidence type="ECO:0000256" key="3">
    <source>
        <dbReference type="ARBA" id="ARBA00006235"/>
    </source>
</evidence>
<feature type="region of interest" description="Disordered" evidence="12">
    <location>
        <begin position="20"/>
        <end position="39"/>
    </location>
</feature>
<dbReference type="InterPro" id="IPR049337">
    <property type="entry name" value="TOR1A_C"/>
</dbReference>
<dbReference type="InterPro" id="IPR027417">
    <property type="entry name" value="P-loop_NTPase"/>
</dbReference>
<accession>A0AAU9Z9V6</accession>
<protein>
    <recommendedName>
        <fullName evidence="10">Torsin-3A</fullName>
    </recommendedName>
    <alternativeName>
        <fullName evidence="11">Torsin family 3 member A</fullName>
    </alternativeName>
</protein>
<dbReference type="GO" id="GO:0005635">
    <property type="term" value="C:nuclear envelope"/>
    <property type="evidence" value="ECO:0007669"/>
    <property type="project" value="TreeGrafter"/>
</dbReference>
<feature type="signal peptide" evidence="13">
    <location>
        <begin position="1"/>
        <end position="21"/>
    </location>
</feature>
<feature type="compositionally biased region" description="Polar residues" evidence="12">
    <location>
        <begin position="20"/>
        <end position="29"/>
    </location>
</feature>
<evidence type="ECO:0000259" key="14">
    <source>
        <dbReference type="Pfam" id="PF21376"/>
    </source>
</evidence>
<name>A0AAU9Z9V6_PHORO</name>
<dbReference type="EMBL" id="CALSGD010001417">
    <property type="protein sequence ID" value="CAH6789332.1"/>
    <property type="molecule type" value="Genomic_DNA"/>
</dbReference>
<dbReference type="GO" id="GO:0005788">
    <property type="term" value="C:endoplasmic reticulum lumen"/>
    <property type="evidence" value="ECO:0007669"/>
    <property type="project" value="UniProtKB-SubCell"/>
</dbReference>
<sequence>MLHGTLWLLLLLPLRLPGTQSHRGATSPRQEAEEQSPWPGVQRLQEQLKTVGSLSRRYWASFSCTVWPDHCEDQEAPTPPLDWSLPLWGRRALDSFTKWFCRFQDCCNSGGDCRITNNFTGLESDLRLRLHGQHLASKLVLRAVRGYLETPEVHKALALSFHGWSGTGKNFVARMLAANLYRDGMRSDCVKMFISTFHFPHSKHVDMYKEELRWQMQETRLRCHQSMFIFDEAEKLHPGLLELLGPHLEPRVPKAQGVEPPRPFFLFLSNLGGSIISEKVLSLLKAGWSREEITMQHLETPLQAEIMQSADSGFGSSRLVKENLIDFFVPFLPLEYYHVWLCVRDAFLSQELPYTEEALDEIAKMMTYVPEEERRFSSQGCKSISQRINLFLP</sequence>
<evidence type="ECO:0000256" key="7">
    <source>
        <dbReference type="ARBA" id="ARBA00022824"/>
    </source>
</evidence>
<dbReference type="SUPFAM" id="SSF52540">
    <property type="entry name" value="P-loop containing nucleoside triphosphate hydrolases"/>
    <property type="match status" value="1"/>
</dbReference>
<keyword evidence="16" id="KW-1185">Reference proteome</keyword>
<evidence type="ECO:0000256" key="6">
    <source>
        <dbReference type="ARBA" id="ARBA00022741"/>
    </source>
</evidence>
<comment type="similarity">
    <text evidence="3">Belongs to the ClpA/ClpB family. Torsin subfamily.</text>
</comment>
<feature type="domain" description="Torsin-1A C-terminal" evidence="14">
    <location>
        <begin position="334"/>
        <end position="389"/>
    </location>
</feature>
<evidence type="ECO:0000256" key="11">
    <source>
        <dbReference type="ARBA" id="ARBA00082832"/>
    </source>
</evidence>
<feature type="chain" id="PRO_5043471353" description="Torsin-3A" evidence="13">
    <location>
        <begin position="22"/>
        <end position="393"/>
    </location>
</feature>
<evidence type="ECO:0000256" key="4">
    <source>
        <dbReference type="ARBA" id="ARBA00022490"/>
    </source>
</evidence>
<dbReference type="GO" id="GO:0016887">
    <property type="term" value="F:ATP hydrolysis activity"/>
    <property type="evidence" value="ECO:0007669"/>
    <property type="project" value="InterPro"/>
</dbReference>
<evidence type="ECO:0000256" key="10">
    <source>
        <dbReference type="ARBA" id="ARBA00067179"/>
    </source>
</evidence>
<comment type="subcellular location">
    <subcellularLocation>
        <location evidence="2">Cytoplasm</location>
    </subcellularLocation>
    <subcellularLocation>
        <location evidence="1">Endoplasmic reticulum lumen</location>
    </subcellularLocation>
</comment>
<evidence type="ECO:0000256" key="8">
    <source>
        <dbReference type="ARBA" id="ARBA00022840"/>
    </source>
</evidence>
<evidence type="ECO:0000256" key="9">
    <source>
        <dbReference type="ARBA" id="ARBA00023180"/>
    </source>
</evidence>
<evidence type="ECO:0000256" key="5">
    <source>
        <dbReference type="ARBA" id="ARBA00022729"/>
    </source>
</evidence>
<proteinExistence type="inferred from homology"/>
<evidence type="ECO:0000256" key="2">
    <source>
        <dbReference type="ARBA" id="ARBA00004496"/>
    </source>
</evidence>
<keyword evidence="7" id="KW-0256">Endoplasmic reticulum</keyword>
<dbReference type="Pfam" id="PF06309">
    <property type="entry name" value="Torsin"/>
    <property type="match status" value="1"/>
</dbReference>